<dbReference type="SUPFAM" id="SSF49899">
    <property type="entry name" value="Concanavalin A-like lectins/glucanases"/>
    <property type="match status" value="1"/>
</dbReference>
<proteinExistence type="predicted"/>
<dbReference type="EMBL" id="JALIRP010000007">
    <property type="protein sequence ID" value="MCJ8013747.1"/>
    <property type="molecule type" value="Genomic_DNA"/>
</dbReference>
<dbReference type="Gene3D" id="2.60.120.700">
    <property type="entry name" value="Peptidase G1"/>
    <property type="match status" value="1"/>
</dbReference>
<name>A0A9X1WQY4_9BACL</name>
<keyword evidence="3" id="KW-1185">Reference proteome</keyword>
<evidence type="ECO:0000313" key="2">
    <source>
        <dbReference type="EMBL" id="MCJ8013747.1"/>
    </source>
</evidence>
<dbReference type="GO" id="GO:0006508">
    <property type="term" value="P:proteolysis"/>
    <property type="evidence" value="ECO:0007669"/>
    <property type="project" value="InterPro"/>
</dbReference>
<protein>
    <submittedName>
        <fullName evidence="2">G1 family endopeptidase</fullName>
    </submittedName>
</protein>
<sequence>MNRSNRVCLLDRSNKSKLKGSGWISANWSGYANSGNSKSFRRISGKWTVPFVLPSSASSYSSAWIGIDGFRNTSLIQTGTGHDFVNGKPQYYAWWEILPDVMTLIPLTVKPGDRMSAVISKRKGSTWLITLRNTTQNWTFRTAKRYTGPQSSAEWIVEAPQVGAAISRMAHISAVTFTNCRLNGHNPKFTVAQRGTMSQKGITISIPGKPSSSGDAFVVRNTQRQAAGKVYLHKRP</sequence>
<evidence type="ECO:0000313" key="3">
    <source>
        <dbReference type="Proteomes" id="UP001139347"/>
    </source>
</evidence>
<dbReference type="Pfam" id="PF01828">
    <property type="entry name" value="Peptidase_A4"/>
    <property type="match status" value="1"/>
</dbReference>
<dbReference type="GO" id="GO:0070007">
    <property type="term" value="F:glutamic-type endopeptidase activity"/>
    <property type="evidence" value="ECO:0007669"/>
    <property type="project" value="InterPro"/>
</dbReference>
<dbReference type="AlphaFoldDB" id="A0A9X1WQY4"/>
<evidence type="ECO:0000256" key="1">
    <source>
        <dbReference type="PIRSR" id="PIRSR600250-50"/>
    </source>
</evidence>
<dbReference type="RefSeq" id="WP_244727526.1">
    <property type="nucleotide sequence ID" value="NZ_JALIRP010000007.1"/>
</dbReference>
<dbReference type="Proteomes" id="UP001139347">
    <property type="component" value="Unassembled WGS sequence"/>
</dbReference>
<accession>A0A9X1WQY4</accession>
<dbReference type="CDD" id="cd13426">
    <property type="entry name" value="Peptidase_G1"/>
    <property type="match status" value="1"/>
</dbReference>
<reference evidence="2" key="1">
    <citation type="submission" date="2022-04" db="EMBL/GenBank/DDBJ databases">
        <title>Paenibacillus mangrovi sp. nov., a novel endophytic bacterium isolated from bark of Kandelia candel.</title>
        <authorList>
            <person name="Tuo L."/>
        </authorList>
    </citation>
    <scope>NUCLEOTIDE SEQUENCE</scope>
    <source>
        <strain evidence="2">KQZ6P-2</strain>
    </source>
</reference>
<dbReference type="PANTHER" id="PTHR37536:SF1">
    <property type="entry name" value="ASPERGILLOPEPSIN, PUTAITVE (AFU_ORTHOLOGUE AFUA_7G01200)"/>
    <property type="match status" value="1"/>
</dbReference>
<dbReference type="PANTHER" id="PTHR37536">
    <property type="entry name" value="PUTATIVE (AFU_ORTHOLOGUE AFUA_3G02970)-RELATED"/>
    <property type="match status" value="1"/>
</dbReference>
<organism evidence="2 3">
    <name type="scientific">Paenibacillus mangrovi</name>
    <dbReference type="NCBI Taxonomy" id="2931978"/>
    <lineage>
        <taxon>Bacteria</taxon>
        <taxon>Bacillati</taxon>
        <taxon>Bacillota</taxon>
        <taxon>Bacilli</taxon>
        <taxon>Bacillales</taxon>
        <taxon>Paenibacillaceae</taxon>
        <taxon>Paenibacillus</taxon>
    </lineage>
</organism>
<feature type="active site" description="Proton acceptor" evidence="1">
    <location>
        <position position="158"/>
    </location>
</feature>
<dbReference type="InterPro" id="IPR000250">
    <property type="entry name" value="Peptidase_G1"/>
</dbReference>
<dbReference type="InterPro" id="IPR013320">
    <property type="entry name" value="ConA-like_dom_sf"/>
</dbReference>
<dbReference type="InterPro" id="IPR038656">
    <property type="entry name" value="Peptidase_G1_sf"/>
</dbReference>
<comment type="caution">
    <text evidence="2">The sequence shown here is derived from an EMBL/GenBank/DDBJ whole genome shotgun (WGS) entry which is preliminary data.</text>
</comment>
<gene>
    <name evidence="2" type="ORF">MUG84_18635</name>
</gene>